<evidence type="ECO:0000313" key="4">
    <source>
        <dbReference type="EMBL" id="MDO7786241.1"/>
    </source>
</evidence>
<evidence type="ECO:0000313" key="5">
    <source>
        <dbReference type="Proteomes" id="UP001172911"/>
    </source>
</evidence>
<organism evidence="4 5">
    <name type="scientific">Desulforamulus aquiferis</name>
    <dbReference type="NCBI Taxonomy" id="1397668"/>
    <lineage>
        <taxon>Bacteria</taxon>
        <taxon>Bacillati</taxon>
        <taxon>Bacillota</taxon>
        <taxon>Clostridia</taxon>
        <taxon>Eubacteriales</taxon>
        <taxon>Peptococcaceae</taxon>
        <taxon>Desulforamulus</taxon>
    </lineage>
</organism>
<dbReference type="AlphaFoldDB" id="A0AAW7ZA14"/>
<dbReference type="Gene3D" id="3.40.1350.60">
    <property type="match status" value="1"/>
</dbReference>
<comment type="similarity">
    <text evidence="1">Belongs to the SfsA family.</text>
</comment>
<evidence type="ECO:0000259" key="3">
    <source>
        <dbReference type="Pfam" id="PF17746"/>
    </source>
</evidence>
<keyword evidence="5" id="KW-1185">Reference proteome</keyword>
<feature type="domain" description="SfsA N-terminal OB" evidence="3">
    <location>
        <begin position="20"/>
        <end position="84"/>
    </location>
</feature>
<dbReference type="Proteomes" id="UP001172911">
    <property type="component" value="Unassembled WGS sequence"/>
</dbReference>
<dbReference type="InterPro" id="IPR040452">
    <property type="entry name" value="SfsA_C"/>
</dbReference>
<dbReference type="EMBL" id="JARPTC010000004">
    <property type="protein sequence ID" value="MDO7786241.1"/>
    <property type="molecule type" value="Genomic_DNA"/>
</dbReference>
<dbReference type="HAMAP" id="MF_00095">
    <property type="entry name" value="SfsA"/>
    <property type="match status" value="1"/>
</dbReference>
<accession>A0AAW7ZA14</accession>
<dbReference type="PANTHER" id="PTHR30545:SF2">
    <property type="entry name" value="SUGAR FERMENTATION STIMULATION PROTEIN A"/>
    <property type="match status" value="1"/>
</dbReference>
<protein>
    <recommendedName>
        <fullName evidence="1">Sugar fermentation stimulation protein homolog</fullName>
    </recommendedName>
</protein>
<dbReference type="InterPro" id="IPR005224">
    <property type="entry name" value="SfsA"/>
</dbReference>
<dbReference type="CDD" id="cd22359">
    <property type="entry name" value="SfsA-like_bacterial"/>
    <property type="match status" value="1"/>
</dbReference>
<dbReference type="RefSeq" id="WP_304541149.1">
    <property type="nucleotide sequence ID" value="NZ_JARPTC010000004.1"/>
</dbReference>
<dbReference type="InterPro" id="IPR041465">
    <property type="entry name" value="SfsA_N"/>
</dbReference>
<comment type="caution">
    <text evidence="4">The sequence shown here is derived from an EMBL/GenBank/DDBJ whole genome shotgun (WGS) entry which is preliminary data.</text>
</comment>
<dbReference type="Pfam" id="PF03749">
    <property type="entry name" value="SfsA"/>
    <property type="match status" value="1"/>
</dbReference>
<reference evidence="4" key="2">
    <citation type="submission" date="2023-03" db="EMBL/GenBank/DDBJ databases">
        <authorList>
            <person name="Zhang Z."/>
        </authorList>
    </citation>
    <scope>NUCLEOTIDE SEQUENCE</scope>
    <source>
        <strain evidence="4">DSA</strain>
    </source>
</reference>
<evidence type="ECO:0000256" key="1">
    <source>
        <dbReference type="HAMAP-Rule" id="MF_00095"/>
    </source>
</evidence>
<dbReference type="NCBIfam" id="TIGR00230">
    <property type="entry name" value="sfsA"/>
    <property type="match status" value="1"/>
</dbReference>
<reference evidence="4" key="1">
    <citation type="journal article" date="2023" name="J. Hazard. Mater.">
        <title>Anaerobic biodegradation of pyrene and benzo[a]pyrene by a new sulfate-reducing Desulforamulus aquiferis strain DSA.</title>
        <authorList>
            <person name="Zhang Z."/>
            <person name="Sun J."/>
            <person name="Gong X."/>
            <person name="Wang C."/>
            <person name="Wang H."/>
        </authorList>
    </citation>
    <scope>NUCLEOTIDE SEQUENCE</scope>
    <source>
        <strain evidence="4">DSA</strain>
    </source>
</reference>
<dbReference type="GO" id="GO:0003677">
    <property type="term" value="F:DNA binding"/>
    <property type="evidence" value="ECO:0007669"/>
    <property type="project" value="InterPro"/>
</dbReference>
<name>A0AAW7ZA14_9FIRM</name>
<gene>
    <name evidence="1 4" type="primary">sfsA</name>
    <name evidence="4" type="ORF">P6N53_03265</name>
</gene>
<dbReference type="Pfam" id="PF17746">
    <property type="entry name" value="SfsA_N"/>
    <property type="match status" value="1"/>
</dbReference>
<dbReference type="PANTHER" id="PTHR30545">
    <property type="entry name" value="SUGAR FERMENTATION STIMULATION PROTEIN A"/>
    <property type="match status" value="1"/>
</dbReference>
<feature type="domain" description="Sugar fermentation stimulation protein C-terminal" evidence="2">
    <location>
        <begin position="88"/>
        <end position="223"/>
    </location>
</feature>
<evidence type="ECO:0000259" key="2">
    <source>
        <dbReference type="Pfam" id="PF03749"/>
    </source>
</evidence>
<proteinExistence type="inferred from homology"/>
<dbReference type="Gene3D" id="2.40.50.580">
    <property type="match status" value="1"/>
</dbReference>
<sequence length="238" mass="26741">MSGQYKTSIPLPQMIKAIFVERKNRFVGLVQVHGQVHPAHVPSSGRMRELLFPGNIVYVTAMPAGKKTDFRILLANYNDTLVSVDSLLPNHIIHQALLSGDLHWFGNNQEIKREVGYGESRIDFYLRGEKTRCLLEVKSVTLVDDGLAKFPDAPSQRGAKHLRELAQAAQEGFRSVVLFVIQRDDAICFSPNQATDPFFTQELYRAKEAGVEIYALSCLVNEKEVAISKEIRVTLKSK</sequence>